<dbReference type="PANTHER" id="PTHR32322">
    <property type="entry name" value="INNER MEMBRANE TRANSPORTER"/>
    <property type="match status" value="1"/>
</dbReference>
<dbReference type="RefSeq" id="WP_380186001.1">
    <property type="nucleotide sequence ID" value="NZ_JBHTBQ010000006.1"/>
</dbReference>
<evidence type="ECO:0000256" key="1">
    <source>
        <dbReference type="ARBA" id="ARBA00004141"/>
    </source>
</evidence>
<accession>A0ABW2QUW4</accession>
<evidence type="ECO:0000313" key="8">
    <source>
        <dbReference type="Proteomes" id="UP001596473"/>
    </source>
</evidence>
<feature type="transmembrane region" description="Helical" evidence="5">
    <location>
        <begin position="119"/>
        <end position="138"/>
    </location>
</feature>
<keyword evidence="3 5" id="KW-1133">Transmembrane helix</keyword>
<sequence>MSVASALRLIVLAALWGASFLFLRLSVASMEPAWLITFRVGVAAVFLSAVALFTRRKFDWKAHKAELLVLGVLNGAIPFVFYALAAKALTASLMSIMNATAPIWGMLLTMIFMRQKPSFKGLAGLLLGIAGVALLVGLDKVSTKPGAGMAILASLAATFCYGLASVYTRMKVRGIASFDMAHGSMWAATLVLLPFLLWIPAPHTMAISPVVAVAVLGLGVLCTGWAFLIYFRLIQDIGPASTLTVTFLIPVFGILWGVLFLGESVSSNTFVGAALVLLGTALATGFSPRALWAKKAQA</sequence>
<feature type="domain" description="EamA" evidence="6">
    <location>
        <begin position="149"/>
        <end position="283"/>
    </location>
</feature>
<dbReference type="EMBL" id="JBHTBQ010000006">
    <property type="protein sequence ID" value="MFC7418854.1"/>
    <property type="molecule type" value="Genomic_DNA"/>
</dbReference>
<evidence type="ECO:0000259" key="6">
    <source>
        <dbReference type="Pfam" id="PF00892"/>
    </source>
</evidence>
<feature type="domain" description="EamA" evidence="6">
    <location>
        <begin position="9"/>
        <end position="136"/>
    </location>
</feature>
<feature type="transmembrane region" description="Helical" evidence="5">
    <location>
        <begin position="33"/>
        <end position="53"/>
    </location>
</feature>
<dbReference type="Pfam" id="PF00892">
    <property type="entry name" value="EamA"/>
    <property type="match status" value="2"/>
</dbReference>
<dbReference type="InterPro" id="IPR000620">
    <property type="entry name" value="EamA_dom"/>
</dbReference>
<dbReference type="Gene3D" id="1.10.3730.20">
    <property type="match status" value="1"/>
</dbReference>
<dbReference type="InterPro" id="IPR037185">
    <property type="entry name" value="EmrE-like"/>
</dbReference>
<feature type="transmembrane region" description="Helical" evidence="5">
    <location>
        <begin position="7"/>
        <end position="27"/>
    </location>
</feature>
<organism evidence="7 8">
    <name type="scientific">Iodobacter arcticus</name>
    <dbReference type="NCBI Taxonomy" id="590593"/>
    <lineage>
        <taxon>Bacteria</taxon>
        <taxon>Pseudomonadati</taxon>
        <taxon>Pseudomonadota</taxon>
        <taxon>Betaproteobacteria</taxon>
        <taxon>Neisseriales</taxon>
        <taxon>Chitinibacteraceae</taxon>
        <taxon>Iodobacter</taxon>
    </lineage>
</organism>
<evidence type="ECO:0000313" key="7">
    <source>
        <dbReference type="EMBL" id="MFC7418854.1"/>
    </source>
</evidence>
<feature type="transmembrane region" description="Helical" evidence="5">
    <location>
        <begin position="150"/>
        <end position="168"/>
    </location>
</feature>
<evidence type="ECO:0000256" key="4">
    <source>
        <dbReference type="ARBA" id="ARBA00023136"/>
    </source>
</evidence>
<feature type="transmembrane region" description="Helical" evidence="5">
    <location>
        <begin position="207"/>
        <end position="231"/>
    </location>
</feature>
<evidence type="ECO:0000256" key="2">
    <source>
        <dbReference type="ARBA" id="ARBA00022692"/>
    </source>
</evidence>
<protein>
    <submittedName>
        <fullName evidence="7">DMT family transporter</fullName>
    </submittedName>
</protein>
<name>A0ABW2QUW4_9NEIS</name>
<dbReference type="Proteomes" id="UP001596473">
    <property type="component" value="Unassembled WGS sequence"/>
</dbReference>
<proteinExistence type="predicted"/>
<feature type="transmembrane region" description="Helical" evidence="5">
    <location>
        <begin position="65"/>
        <end position="85"/>
    </location>
</feature>
<keyword evidence="4 5" id="KW-0472">Membrane</keyword>
<feature type="transmembrane region" description="Helical" evidence="5">
    <location>
        <begin position="91"/>
        <end position="112"/>
    </location>
</feature>
<evidence type="ECO:0000256" key="3">
    <source>
        <dbReference type="ARBA" id="ARBA00022989"/>
    </source>
</evidence>
<feature type="transmembrane region" description="Helical" evidence="5">
    <location>
        <begin position="268"/>
        <end position="286"/>
    </location>
</feature>
<feature type="transmembrane region" description="Helical" evidence="5">
    <location>
        <begin position="180"/>
        <end position="201"/>
    </location>
</feature>
<evidence type="ECO:0000256" key="5">
    <source>
        <dbReference type="SAM" id="Phobius"/>
    </source>
</evidence>
<comment type="caution">
    <text evidence="7">The sequence shown here is derived from an EMBL/GenBank/DDBJ whole genome shotgun (WGS) entry which is preliminary data.</text>
</comment>
<keyword evidence="8" id="KW-1185">Reference proteome</keyword>
<gene>
    <name evidence="7" type="ORF">ACFQNF_03065</name>
</gene>
<dbReference type="PANTHER" id="PTHR32322:SF9">
    <property type="entry name" value="AMINO-ACID METABOLITE EFFLUX PUMP-RELATED"/>
    <property type="match status" value="1"/>
</dbReference>
<comment type="subcellular location">
    <subcellularLocation>
        <location evidence="1">Membrane</location>
        <topology evidence="1">Multi-pass membrane protein</topology>
    </subcellularLocation>
</comment>
<dbReference type="InterPro" id="IPR050638">
    <property type="entry name" value="AA-Vitamin_Transporters"/>
</dbReference>
<dbReference type="SUPFAM" id="SSF103481">
    <property type="entry name" value="Multidrug resistance efflux transporter EmrE"/>
    <property type="match status" value="2"/>
</dbReference>
<keyword evidence="2 5" id="KW-0812">Transmembrane</keyword>
<reference evidence="8" key="1">
    <citation type="journal article" date="2019" name="Int. J. Syst. Evol. Microbiol.">
        <title>The Global Catalogue of Microorganisms (GCM) 10K type strain sequencing project: providing services to taxonomists for standard genome sequencing and annotation.</title>
        <authorList>
            <consortium name="The Broad Institute Genomics Platform"/>
            <consortium name="The Broad Institute Genome Sequencing Center for Infectious Disease"/>
            <person name="Wu L."/>
            <person name="Ma J."/>
        </authorList>
    </citation>
    <scope>NUCLEOTIDE SEQUENCE [LARGE SCALE GENOMIC DNA]</scope>
    <source>
        <strain evidence="8">CCUG 62945</strain>
    </source>
</reference>
<feature type="transmembrane region" description="Helical" evidence="5">
    <location>
        <begin position="243"/>
        <end position="262"/>
    </location>
</feature>